<dbReference type="EMBL" id="HBIR01023517">
    <property type="protein sequence ID" value="CAE0550284.1"/>
    <property type="molecule type" value="Transcribed_RNA"/>
</dbReference>
<dbReference type="Pfam" id="PF01557">
    <property type="entry name" value="FAA_hydrolase"/>
    <property type="match status" value="1"/>
</dbReference>
<dbReference type="PANTHER" id="PTHR43211">
    <property type="entry name" value="FUMARYLACETOACETATE HYDROLASE"/>
    <property type="match status" value="1"/>
</dbReference>
<keyword evidence="2" id="KW-0472">Membrane</keyword>
<evidence type="ECO:0000256" key="1">
    <source>
        <dbReference type="ARBA" id="ARBA00010211"/>
    </source>
</evidence>
<proteinExistence type="inferred from homology"/>
<dbReference type="PANTHER" id="PTHR43211:SF1">
    <property type="entry name" value="BLL6422 PROTEIN"/>
    <property type="match status" value="1"/>
</dbReference>
<reference evidence="4" key="1">
    <citation type="submission" date="2021-01" db="EMBL/GenBank/DDBJ databases">
        <authorList>
            <person name="Corre E."/>
            <person name="Pelletier E."/>
            <person name="Niang G."/>
            <person name="Scheremetjew M."/>
            <person name="Finn R."/>
            <person name="Kale V."/>
            <person name="Holt S."/>
            <person name="Cochrane G."/>
            <person name="Meng A."/>
            <person name="Brown T."/>
            <person name="Cohen L."/>
        </authorList>
    </citation>
    <scope>NUCLEOTIDE SEQUENCE</scope>
    <source>
        <strain evidence="4">379</strain>
    </source>
</reference>
<organism evidence="4">
    <name type="scientific">Emiliania huxleyi</name>
    <name type="common">Coccolithophore</name>
    <name type="synonym">Pontosphaera huxleyi</name>
    <dbReference type="NCBI Taxonomy" id="2903"/>
    <lineage>
        <taxon>Eukaryota</taxon>
        <taxon>Haptista</taxon>
        <taxon>Haptophyta</taxon>
        <taxon>Prymnesiophyceae</taxon>
        <taxon>Isochrysidales</taxon>
        <taxon>Noelaerhabdaceae</taxon>
        <taxon>Emiliania</taxon>
    </lineage>
</organism>
<keyword evidence="2" id="KW-0812">Transmembrane</keyword>
<evidence type="ECO:0000313" key="4">
    <source>
        <dbReference type="EMBL" id="CAE0550284.1"/>
    </source>
</evidence>
<name>A0A7S3WCX8_EMIHU</name>
<dbReference type="InterPro" id="IPR036663">
    <property type="entry name" value="Fumarylacetoacetase_C_sf"/>
</dbReference>
<dbReference type="AlphaFoldDB" id="A0A7S3WCX8"/>
<feature type="transmembrane region" description="Helical" evidence="2">
    <location>
        <begin position="370"/>
        <end position="394"/>
    </location>
</feature>
<dbReference type="InterPro" id="IPR011234">
    <property type="entry name" value="Fumarylacetoacetase-like_C"/>
</dbReference>
<evidence type="ECO:0000259" key="3">
    <source>
        <dbReference type="Pfam" id="PF01557"/>
    </source>
</evidence>
<dbReference type="SUPFAM" id="SSF56529">
    <property type="entry name" value="FAH"/>
    <property type="match status" value="1"/>
</dbReference>
<gene>
    <name evidence="4" type="ORF">EHUX00137_LOCUS18007</name>
</gene>
<protein>
    <recommendedName>
        <fullName evidence="3">Fumarylacetoacetase-like C-terminal domain-containing protein</fullName>
    </recommendedName>
</protein>
<dbReference type="Gene3D" id="3.90.850.10">
    <property type="entry name" value="Fumarylacetoacetase-like, C-terminal domain"/>
    <property type="match status" value="1"/>
</dbReference>
<evidence type="ECO:0000256" key="2">
    <source>
        <dbReference type="SAM" id="Phobius"/>
    </source>
</evidence>
<feature type="domain" description="Fumarylacetoacetase-like C-terminal" evidence="3">
    <location>
        <begin position="138"/>
        <end position="339"/>
    </location>
</feature>
<keyword evidence="2" id="KW-1133">Transmembrane helix</keyword>
<sequence>MVRLRLHPSFGVCLRDQEQRWVSLEQALAAKAAALSAAEEEIKTSAGSVVALLACSPAVLEAATELAAAASASCVVESGFVLPFQPRSFRDAGSYVQHMSQAVRGFVAVAGKEGHLLQMALSQIGKSLRLPFGVNPAARPGYYHGNPCTFIADGDEAPWPSTCGWLDYELEVAVLITRPVSREATAAEVAAALGGFVLINDFSARDVQADELVSVGFGFVKCKAAATAMGLDVVSSDELWAPGDRGSLFEGRGLRVEVKVNGEAWRGAGGEQSSTGMVRACSLEALVRYMALDEGLQPGELIGMGTVPNCCGLEIGRWLQPGDEVALSAEGLGTLTNTVGHPPATAQNFKEVDCGGGAPPGRLRTALRCALLAVVLPPLTFALMVGGALSALLWRGPAGVLRSPAPTVPAIRRAADKRR</sequence>
<comment type="similarity">
    <text evidence="1">Belongs to the FAH family.</text>
</comment>
<dbReference type="GO" id="GO:0003824">
    <property type="term" value="F:catalytic activity"/>
    <property type="evidence" value="ECO:0007669"/>
    <property type="project" value="InterPro"/>
</dbReference>
<accession>A0A7S3WCX8</accession>